<dbReference type="Proteomes" id="UP001356427">
    <property type="component" value="Unassembled WGS sequence"/>
</dbReference>
<dbReference type="AlphaFoldDB" id="A0AAN8M474"/>
<proteinExistence type="predicted"/>
<feature type="non-terminal residue" evidence="1">
    <location>
        <position position="1"/>
    </location>
</feature>
<protein>
    <submittedName>
        <fullName evidence="1">Uncharacterized protein</fullName>
    </submittedName>
</protein>
<comment type="caution">
    <text evidence="1">The sequence shown here is derived from an EMBL/GenBank/DDBJ whole genome shotgun (WGS) entry which is preliminary data.</text>
</comment>
<evidence type="ECO:0000313" key="1">
    <source>
        <dbReference type="EMBL" id="KAK6324540.1"/>
    </source>
</evidence>
<name>A0AAN8M474_9TELE</name>
<dbReference type="PANTHER" id="PTHR14819">
    <property type="entry name" value="GTP-BINDING"/>
    <property type="match status" value="1"/>
</dbReference>
<reference evidence="1 2" key="1">
    <citation type="submission" date="2021-04" db="EMBL/GenBank/DDBJ databases">
        <authorList>
            <person name="De Guttry C."/>
            <person name="Zahm M."/>
            <person name="Klopp C."/>
            <person name="Cabau C."/>
            <person name="Louis A."/>
            <person name="Berthelot C."/>
            <person name="Parey E."/>
            <person name="Roest Crollius H."/>
            <person name="Montfort J."/>
            <person name="Robinson-Rechavi M."/>
            <person name="Bucao C."/>
            <person name="Bouchez O."/>
            <person name="Gislard M."/>
            <person name="Lluch J."/>
            <person name="Milhes M."/>
            <person name="Lampietro C."/>
            <person name="Lopez Roques C."/>
            <person name="Donnadieu C."/>
            <person name="Braasch I."/>
            <person name="Desvignes T."/>
            <person name="Postlethwait J."/>
            <person name="Bobe J."/>
            <person name="Wedekind C."/>
            <person name="Guiguen Y."/>
        </authorList>
    </citation>
    <scope>NUCLEOTIDE SEQUENCE [LARGE SCALE GENOMIC DNA]</scope>
    <source>
        <strain evidence="1">Cs_M1</strain>
        <tissue evidence="1">Blood</tissue>
    </source>
</reference>
<evidence type="ECO:0000313" key="2">
    <source>
        <dbReference type="Proteomes" id="UP001356427"/>
    </source>
</evidence>
<gene>
    <name evidence="1" type="ORF">J4Q44_G00038820</name>
</gene>
<sequence>NDPRNCLEQSKSKYLTEFKDLFHNQDQCLKKAEEFTKLLLPAVQDYVTKMIGPDVVDEVKKGKGSEEYSTRTAFQFSILIQLLTDGEYEKYKGYIKHYEKFVKDWLFDQIVQQLSKDSCLEKLEKKHILQIV</sequence>
<dbReference type="EMBL" id="JAGTTL010000003">
    <property type="protein sequence ID" value="KAK6324540.1"/>
    <property type="molecule type" value="Genomic_DNA"/>
</dbReference>
<dbReference type="InterPro" id="IPR052986">
    <property type="entry name" value="VLIG_GTPase"/>
</dbReference>
<feature type="non-terminal residue" evidence="1">
    <location>
        <position position="132"/>
    </location>
</feature>
<organism evidence="1 2">
    <name type="scientific">Coregonus suidteri</name>
    <dbReference type="NCBI Taxonomy" id="861788"/>
    <lineage>
        <taxon>Eukaryota</taxon>
        <taxon>Metazoa</taxon>
        <taxon>Chordata</taxon>
        <taxon>Craniata</taxon>
        <taxon>Vertebrata</taxon>
        <taxon>Euteleostomi</taxon>
        <taxon>Actinopterygii</taxon>
        <taxon>Neopterygii</taxon>
        <taxon>Teleostei</taxon>
        <taxon>Protacanthopterygii</taxon>
        <taxon>Salmoniformes</taxon>
        <taxon>Salmonidae</taxon>
        <taxon>Coregoninae</taxon>
        <taxon>Coregonus</taxon>
    </lineage>
</organism>
<keyword evidence="2" id="KW-1185">Reference proteome</keyword>
<accession>A0AAN8M474</accession>
<dbReference type="PANTHER" id="PTHR14819:SF9">
    <property type="entry name" value="UP-REGULATOR OF CELL PROLIFERATION-LIKE"/>
    <property type="match status" value="1"/>
</dbReference>